<dbReference type="PROSITE" id="PS00292">
    <property type="entry name" value="CYCLINS"/>
    <property type="match status" value="1"/>
</dbReference>
<proteinExistence type="inferred from homology"/>
<dbReference type="Proteomes" id="UP000283530">
    <property type="component" value="Unassembled WGS sequence"/>
</dbReference>
<comment type="similarity">
    <text evidence="1">Belongs to the cyclin family. Cyclin D subfamily.</text>
</comment>
<keyword evidence="3 5" id="KW-0195">Cyclin</keyword>
<evidence type="ECO:0000256" key="6">
    <source>
        <dbReference type="SAM" id="MobiDB-lite"/>
    </source>
</evidence>
<dbReference type="Pfam" id="PF00134">
    <property type="entry name" value="Cyclin_N"/>
    <property type="match status" value="1"/>
</dbReference>
<dbReference type="InterPro" id="IPR039361">
    <property type="entry name" value="Cyclin"/>
</dbReference>
<evidence type="ECO:0000256" key="2">
    <source>
        <dbReference type="ARBA" id="ARBA00022618"/>
    </source>
</evidence>
<dbReference type="InterPro" id="IPR004367">
    <property type="entry name" value="Cyclin_C-dom"/>
</dbReference>
<protein>
    <submittedName>
        <fullName evidence="9">Cyclin-D1-1-like protein</fullName>
    </submittedName>
</protein>
<dbReference type="GO" id="GO:0051301">
    <property type="term" value="P:cell division"/>
    <property type="evidence" value="ECO:0007669"/>
    <property type="project" value="UniProtKB-KW"/>
</dbReference>
<feature type="region of interest" description="Disordered" evidence="6">
    <location>
        <begin position="294"/>
        <end position="318"/>
    </location>
</feature>
<dbReference type="InterPro" id="IPR006671">
    <property type="entry name" value="Cyclin_N"/>
</dbReference>
<evidence type="ECO:0000313" key="9">
    <source>
        <dbReference type="EMBL" id="RWR77949.1"/>
    </source>
</evidence>
<evidence type="ECO:0000256" key="1">
    <source>
        <dbReference type="ARBA" id="ARBA00009065"/>
    </source>
</evidence>
<dbReference type="SUPFAM" id="SSF47954">
    <property type="entry name" value="Cyclin-like"/>
    <property type="match status" value="1"/>
</dbReference>
<dbReference type="AlphaFoldDB" id="A0A3S3Q3F6"/>
<comment type="caution">
    <text evidence="9">The sequence shown here is derived from an EMBL/GenBank/DDBJ whole genome shotgun (WGS) entry which is preliminary data.</text>
</comment>
<dbReference type="InterPro" id="IPR013763">
    <property type="entry name" value="Cyclin-like_dom"/>
</dbReference>
<evidence type="ECO:0000256" key="5">
    <source>
        <dbReference type="RuleBase" id="RU000383"/>
    </source>
</evidence>
<dbReference type="CDD" id="cd20543">
    <property type="entry name" value="CYCLIN_AtCycD-like_rpt1"/>
    <property type="match status" value="1"/>
</dbReference>
<dbReference type="STRING" id="337451.A0A3S3Q3F6"/>
<evidence type="ECO:0000313" key="10">
    <source>
        <dbReference type="Proteomes" id="UP000283530"/>
    </source>
</evidence>
<keyword evidence="2" id="KW-0132">Cell division</keyword>
<reference evidence="9 10" key="1">
    <citation type="journal article" date="2019" name="Nat. Plants">
        <title>Stout camphor tree genome fills gaps in understanding of flowering plant genome evolution.</title>
        <authorList>
            <person name="Chaw S.M."/>
            <person name="Liu Y.C."/>
            <person name="Wu Y.W."/>
            <person name="Wang H.Y."/>
            <person name="Lin C.I."/>
            <person name="Wu C.S."/>
            <person name="Ke H.M."/>
            <person name="Chang L.Y."/>
            <person name="Hsu C.Y."/>
            <person name="Yang H.T."/>
            <person name="Sudianto E."/>
            <person name="Hsu M.H."/>
            <person name="Wu K.P."/>
            <person name="Wang L.N."/>
            <person name="Leebens-Mack J.H."/>
            <person name="Tsai I.J."/>
        </authorList>
    </citation>
    <scope>NUCLEOTIDE SEQUENCE [LARGE SCALE GENOMIC DNA]</scope>
    <source>
        <strain evidence="10">cv. Chaw 1501</strain>
        <tissue evidence="9">Young leaves</tissue>
    </source>
</reference>
<feature type="compositionally biased region" description="Polar residues" evidence="6">
    <location>
        <begin position="294"/>
        <end position="305"/>
    </location>
</feature>
<dbReference type="CDD" id="cd20544">
    <property type="entry name" value="CYCLIN_AtCycD-like_rpt2"/>
    <property type="match status" value="1"/>
</dbReference>
<evidence type="ECO:0000259" key="8">
    <source>
        <dbReference type="SMART" id="SM01332"/>
    </source>
</evidence>
<dbReference type="OrthoDB" id="5590282at2759"/>
<dbReference type="Pfam" id="PF02984">
    <property type="entry name" value="Cyclin_C"/>
    <property type="match status" value="1"/>
</dbReference>
<keyword evidence="10" id="KW-1185">Reference proteome</keyword>
<gene>
    <name evidence="9" type="ORF">CKAN_00645400</name>
</gene>
<name>A0A3S3Q3F6_9MAGN</name>
<dbReference type="InterPro" id="IPR036915">
    <property type="entry name" value="Cyclin-like_sf"/>
</dbReference>
<dbReference type="InterPro" id="IPR048258">
    <property type="entry name" value="Cyclins_cyclin-box"/>
</dbReference>
<evidence type="ECO:0000256" key="3">
    <source>
        <dbReference type="ARBA" id="ARBA00023127"/>
    </source>
</evidence>
<dbReference type="FunFam" id="1.10.472.10:FF:000060">
    <property type="entry name" value="D6-type cyclin"/>
    <property type="match status" value="1"/>
</dbReference>
<evidence type="ECO:0000256" key="4">
    <source>
        <dbReference type="ARBA" id="ARBA00023306"/>
    </source>
</evidence>
<organism evidence="9 10">
    <name type="scientific">Cinnamomum micranthum f. kanehirae</name>
    <dbReference type="NCBI Taxonomy" id="337451"/>
    <lineage>
        <taxon>Eukaryota</taxon>
        <taxon>Viridiplantae</taxon>
        <taxon>Streptophyta</taxon>
        <taxon>Embryophyta</taxon>
        <taxon>Tracheophyta</taxon>
        <taxon>Spermatophyta</taxon>
        <taxon>Magnoliopsida</taxon>
        <taxon>Magnoliidae</taxon>
        <taxon>Laurales</taxon>
        <taxon>Lauraceae</taxon>
        <taxon>Cinnamomum</taxon>
    </lineage>
</organism>
<accession>A0A3S3Q3F6</accession>
<dbReference type="PANTHER" id="PTHR10177">
    <property type="entry name" value="CYCLINS"/>
    <property type="match status" value="1"/>
</dbReference>
<dbReference type="SMART" id="SM00385">
    <property type="entry name" value="CYCLIN"/>
    <property type="match status" value="1"/>
</dbReference>
<dbReference type="EMBL" id="QPKB01000002">
    <property type="protein sequence ID" value="RWR77949.1"/>
    <property type="molecule type" value="Genomic_DNA"/>
</dbReference>
<dbReference type="Gene3D" id="1.10.472.10">
    <property type="entry name" value="Cyclin-like"/>
    <property type="match status" value="2"/>
</dbReference>
<sequence>MFDFSNSNLYCSEVAEDDSGCDVDPPPSPKTTDSSSENDYGWISTFIKSEIHHMPAPDYSLIDITARGNAVEWILKVHQHYRFRPVTACVSVNYLDRFLSSYSLPSGDWVIHLLSIACLSLAVKMEETDVHLLLLDFQLFEPRFVFDPHTIQRMELCVMAKLKWRLRAITPFDFVDCFARKLGNSDLNRLLSRASCIILNTLPVVDFLDYRPSTVAAAAVLYAAQEISDISARYNENAGIFSELLSKDAMEMVSSCQQLMKGLAIGTCPNDEPEGAPTSPIGVLDVAACGSWETQNPGSENNRASSRAEPCNKRRKLI</sequence>
<evidence type="ECO:0000259" key="7">
    <source>
        <dbReference type="SMART" id="SM00385"/>
    </source>
</evidence>
<feature type="domain" description="Cyclin-like" evidence="7">
    <location>
        <begin position="72"/>
        <end position="160"/>
    </location>
</feature>
<dbReference type="SMART" id="SM01332">
    <property type="entry name" value="Cyclin_C"/>
    <property type="match status" value="1"/>
</dbReference>
<keyword evidence="4" id="KW-0131">Cell cycle</keyword>
<feature type="domain" description="Cyclin C-terminal" evidence="8">
    <location>
        <begin position="169"/>
        <end position="310"/>
    </location>
</feature>
<feature type="region of interest" description="Disordered" evidence="6">
    <location>
        <begin position="16"/>
        <end position="37"/>
    </location>
</feature>